<dbReference type="EMBL" id="CM037153">
    <property type="protein sequence ID" value="KAH7856427.1"/>
    <property type="molecule type" value="Genomic_DNA"/>
</dbReference>
<dbReference type="Proteomes" id="UP000828048">
    <property type="component" value="Chromosome 3"/>
</dbReference>
<evidence type="ECO:0000313" key="2">
    <source>
        <dbReference type="Proteomes" id="UP000828048"/>
    </source>
</evidence>
<organism evidence="1 2">
    <name type="scientific">Vaccinium darrowii</name>
    <dbReference type="NCBI Taxonomy" id="229202"/>
    <lineage>
        <taxon>Eukaryota</taxon>
        <taxon>Viridiplantae</taxon>
        <taxon>Streptophyta</taxon>
        <taxon>Embryophyta</taxon>
        <taxon>Tracheophyta</taxon>
        <taxon>Spermatophyta</taxon>
        <taxon>Magnoliopsida</taxon>
        <taxon>eudicotyledons</taxon>
        <taxon>Gunneridae</taxon>
        <taxon>Pentapetalae</taxon>
        <taxon>asterids</taxon>
        <taxon>Ericales</taxon>
        <taxon>Ericaceae</taxon>
        <taxon>Vaccinioideae</taxon>
        <taxon>Vaccinieae</taxon>
        <taxon>Vaccinium</taxon>
    </lineage>
</organism>
<comment type="caution">
    <text evidence="1">The sequence shown here is derived from an EMBL/GenBank/DDBJ whole genome shotgun (WGS) entry which is preliminary data.</text>
</comment>
<keyword evidence="2" id="KW-1185">Reference proteome</keyword>
<protein>
    <submittedName>
        <fullName evidence="1">Uncharacterized protein</fullName>
    </submittedName>
</protein>
<reference evidence="1 2" key="1">
    <citation type="journal article" date="2021" name="Hortic Res">
        <title>High-quality reference genome and annotation aids understanding of berry development for evergreen blueberry (Vaccinium darrowii).</title>
        <authorList>
            <person name="Yu J."/>
            <person name="Hulse-Kemp A.M."/>
            <person name="Babiker E."/>
            <person name="Staton M."/>
        </authorList>
    </citation>
    <scope>NUCLEOTIDE SEQUENCE [LARGE SCALE GENOMIC DNA]</scope>
    <source>
        <strain evidence="2">cv. NJ 8807/NJ 8810</strain>
        <tissue evidence="1">Young leaf</tissue>
    </source>
</reference>
<gene>
    <name evidence="1" type="ORF">Vadar_001311</name>
</gene>
<sequence>MRDDDDVISYDEDVISVLRPLIRDNDDVISAGAAAANDVISGIMNFALFNGTVSQQQATASKDNTIILDGASDKKAVEERWQQFNRALPTSYESEKLPDRLAKFSGGIAVLKIGGASETEISEKKDRVKDALNATNVAVEEVTVPSELSNADAGFYSHGNRLLYAGVEAAVVIGKLLEEHDPDLQTLPHCPVW</sequence>
<proteinExistence type="predicted"/>
<evidence type="ECO:0000313" key="1">
    <source>
        <dbReference type="EMBL" id="KAH7856427.1"/>
    </source>
</evidence>
<accession>A0ACB7YS24</accession>
<name>A0ACB7YS24_9ERIC</name>